<gene>
    <name evidence="2" type="ORF">IM697_24045</name>
</gene>
<dbReference type="RefSeq" id="WP_194038153.1">
    <property type="nucleotide sequence ID" value="NZ_CP063373.1"/>
</dbReference>
<sequence>MSEFLRCFGEVAAAELEQWQNSRRTITFAKELPGGGSGARLAFVYHQGDDDHRQHKLLLKLCADDEGAATEPLDLENAWLSGPDYHRGGPAFDFPRRRLIRQVYPPLRVGSTWLMFLRVALDERGLHPLSPLSAVPSGEGKARVAAAVIRSIFEEWNPDERANHTMPAQAFLEEALGHRAAPDSQLARTSTQLLGSAVRNSTVQLPGWPTPLPNPTPFADRPPLARLRPPTVALGRAHYDLHPGNIMVAEKPELVPDSFRLIDLSRFTEKGLLLRDPVHLMLCLVCDHLTGLGEQARDELATLLLDSDGGTTSLTESYVSSGLLFTLQRLRSATDPWRLERDYAHPDWQPQYLLALQACALMFLTRRAEADEQLWFLRLAARACAAFQSIAEPLTDHPPAQAPPDGQTTAQPAAPDEAVNELPSALRAELARHRRRLQHLRTRCADPRFDNMLADNLRIVVNRCARLATLAQHSDRTDAAVTFHHQCTKVLQAAEALQAAHDRSDDQAAKTTARSSFVAALTGLLDSPDRGATPTESEPQPSIRDSAAGQHQTQPTAVAPAPAEGDDPRSLTEPAATPVGDAKEELPVYAGQDSDASPSERGEPSIAQVLHFPVTPRTSGAAVELASLLRAIDRLPADASGPRLAFLGQRLCERAASLANSLTGLDTTLLRNQLAESGELMSQFDSTTPPAEILQLLRTAGQRLRGYGHELWPDEVD</sequence>
<accession>A0A7M2SAI6</accession>
<dbReference type="EMBL" id="CP063373">
    <property type="protein sequence ID" value="QOV33306.1"/>
    <property type="molecule type" value="Genomic_DNA"/>
</dbReference>
<organism evidence="2 3">
    <name type="scientific">Streptomyces ferrugineus</name>
    <dbReference type="NCBI Taxonomy" id="1413221"/>
    <lineage>
        <taxon>Bacteria</taxon>
        <taxon>Bacillati</taxon>
        <taxon>Actinomycetota</taxon>
        <taxon>Actinomycetes</taxon>
        <taxon>Kitasatosporales</taxon>
        <taxon>Streptomycetaceae</taxon>
        <taxon>Streptomyces</taxon>
    </lineage>
</organism>
<keyword evidence="3" id="KW-1185">Reference proteome</keyword>
<dbReference type="AlphaFoldDB" id="A0A7M2SAI6"/>
<feature type="compositionally biased region" description="Low complexity" evidence="1">
    <location>
        <begin position="552"/>
        <end position="563"/>
    </location>
</feature>
<feature type="region of interest" description="Disordered" evidence="1">
    <location>
        <begin position="394"/>
        <end position="419"/>
    </location>
</feature>
<dbReference type="Proteomes" id="UP000594205">
    <property type="component" value="Chromosome"/>
</dbReference>
<evidence type="ECO:0000313" key="3">
    <source>
        <dbReference type="Proteomes" id="UP000594205"/>
    </source>
</evidence>
<evidence type="ECO:0000313" key="2">
    <source>
        <dbReference type="EMBL" id="QOV33306.1"/>
    </source>
</evidence>
<dbReference type="KEGG" id="sfeu:IM697_24045"/>
<evidence type="ECO:0000256" key="1">
    <source>
        <dbReference type="SAM" id="MobiDB-lite"/>
    </source>
</evidence>
<feature type="region of interest" description="Disordered" evidence="1">
    <location>
        <begin position="523"/>
        <end position="603"/>
    </location>
</feature>
<name>A0A7M2SAI6_9ACTN</name>
<proteinExistence type="predicted"/>
<reference evidence="2 3" key="1">
    <citation type="submission" date="2020-10" db="EMBL/GenBank/DDBJ databases">
        <title>Streptomyces ferrugineus complate genome analysis.</title>
        <authorList>
            <person name="Anwar N."/>
        </authorList>
    </citation>
    <scope>NUCLEOTIDE SEQUENCE [LARGE SCALE GENOMIC DNA]</scope>
    <source>
        <strain evidence="2 3">CCTCC AA2014009</strain>
    </source>
</reference>
<protein>
    <submittedName>
        <fullName evidence="2">Uncharacterized protein</fullName>
    </submittedName>
</protein>